<evidence type="ECO:0000256" key="1">
    <source>
        <dbReference type="SAM" id="MobiDB-lite"/>
    </source>
</evidence>
<name>A0A4R6V0S5_9ACTN</name>
<dbReference type="RefSeq" id="WP_208113163.1">
    <property type="nucleotide sequence ID" value="NZ_SNYN01000008.1"/>
</dbReference>
<sequence length="106" mass="10893">MPPAVLRVPTAAVLSLWIGSGRRDLLSAAGDRPRTGPADKRTVRFLDDRAPWTVTIAAVVFCGSGGVLIGGLIAAAVCPESGPEEMVVGRPPSPSPRPPSAPSSPR</sequence>
<organism evidence="3 4">
    <name type="scientific">Actinorugispora endophytica</name>
    <dbReference type="NCBI Taxonomy" id="1605990"/>
    <lineage>
        <taxon>Bacteria</taxon>
        <taxon>Bacillati</taxon>
        <taxon>Actinomycetota</taxon>
        <taxon>Actinomycetes</taxon>
        <taxon>Streptosporangiales</taxon>
        <taxon>Nocardiopsidaceae</taxon>
        <taxon>Actinorugispora</taxon>
    </lineage>
</organism>
<accession>A0A4R6V0S5</accession>
<keyword evidence="2" id="KW-0472">Membrane</keyword>
<reference evidence="3 4" key="1">
    <citation type="submission" date="2019-03" db="EMBL/GenBank/DDBJ databases">
        <title>Genomic Encyclopedia of Type Strains, Phase IV (KMG-IV): sequencing the most valuable type-strain genomes for metagenomic binning, comparative biology and taxonomic classification.</title>
        <authorList>
            <person name="Goeker M."/>
        </authorList>
    </citation>
    <scope>NUCLEOTIDE SEQUENCE [LARGE SCALE GENOMIC DNA]</scope>
    <source>
        <strain evidence="3 4">DSM 46770</strain>
    </source>
</reference>
<evidence type="ECO:0000313" key="3">
    <source>
        <dbReference type="EMBL" id="TDQ52076.1"/>
    </source>
</evidence>
<feature type="transmembrane region" description="Helical" evidence="2">
    <location>
        <begin position="52"/>
        <end position="77"/>
    </location>
</feature>
<keyword evidence="2" id="KW-1133">Transmembrane helix</keyword>
<keyword evidence="2" id="KW-0812">Transmembrane</keyword>
<evidence type="ECO:0000256" key="2">
    <source>
        <dbReference type="SAM" id="Phobius"/>
    </source>
</evidence>
<evidence type="ECO:0000313" key="4">
    <source>
        <dbReference type="Proteomes" id="UP000295281"/>
    </source>
</evidence>
<dbReference type="EMBL" id="SNYN01000008">
    <property type="protein sequence ID" value="TDQ52076.1"/>
    <property type="molecule type" value="Genomic_DNA"/>
</dbReference>
<protein>
    <submittedName>
        <fullName evidence="3">Uncharacterized protein</fullName>
    </submittedName>
</protein>
<feature type="region of interest" description="Disordered" evidence="1">
    <location>
        <begin position="83"/>
        <end position="106"/>
    </location>
</feature>
<dbReference type="Proteomes" id="UP000295281">
    <property type="component" value="Unassembled WGS sequence"/>
</dbReference>
<gene>
    <name evidence="3" type="ORF">EV190_10857</name>
</gene>
<comment type="caution">
    <text evidence="3">The sequence shown here is derived from an EMBL/GenBank/DDBJ whole genome shotgun (WGS) entry which is preliminary data.</text>
</comment>
<feature type="compositionally biased region" description="Pro residues" evidence="1">
    <location>
        <begin position="91"/>
        <end position="106"/>
    </location>
</feature>
<proteinExistence type="predicted"/>
<dbReference type="AlphaFoldDB" id="A0A4R6V0S5"/>
<keyword evidence="4" id="KW-1185">Reference proteome</keyword>